<dbReference type="RefSeq" id="XP_053579055.1">
    <property type="nucleotide sequence ID" value="XM_053735489.1"/>
</dbReference>
<comment type="caution">
    <text evidence="2">The sequence shown here is derived from an EMBL/GenBank/DDBJ whole genome shotgun (WGS) entry which is preliminary data.</text>
</comment>
<keyword evidence="1" id="KW-0812">Transmembrane</keyword>
<gene>
    <name evidence="2" type="ORF">GCK72_023642</name>
</gene>
<dbReference type="CTD" id="78777699"/>
<dbReference type="GeneID" id="78777699"/>
<proteinExistence type="predicted"/>
<organism evidence="2 3">
    <name type="scientific">Caenorhabditis remanei</name>
    <name type="common">Caenorhabditis vulgaris</name>
    <dbReference type="NCBI Taxonomy" id="31234"/>
    <lineage>
        <taxon>Eukaryota</taxon>
        <taxon>Metazoa</taxon>
        <taxon>Ecdysozoa</taxon>
        <taxon>Nematoda</taxon>
        <taxon>Chromadorea</taxon>
        <taxon>Rhabditida</taxon>
        <taxon>Rhabditina</taxon>
        <taxon>Rhabditomorpha</taxon>
        <taxon>Rhabditoidea</taxon>
        <taxon>Rhabditidae</taxon>
        <taxon>Peloderinae</taxon>
        <taxon>Caenorhabditis</taxon>
    </lineage>
</organism>
<keyword evidence="1" id="KW-1133">Transmembrane helix</keyword>
<protein>
    <submittedName>
        <fullName evidence="2">Uncharacterized protein</fullName>
    </submittedName>
</protein>
<dbReference type="Proteomes" id="UP000483820">
    <property type="component" value="Chromosome X"/>
</dbReference>
<accession>A0A6A5FXR2</accession>
<evidence type="ECO:0000256" key="1">
    <source>
        <dbReference type="SAM" id="Phobius"/>
    </source>
</evidence>
<reference evidence="2 3" key="1">
    <citation type="submission" date="2019-12" db="EMBL/GenBank/DDBJ databases">
        <title>Chromosome-level assembly of the Caenorhabditis remanei genome.</title>
        <authorList>
            <person name="Teterina A.A."/>
            <person name="Willis J.H."/>
            <person name="Phillips P.C."/>
        </authorList>
    </citation>
    <scope>NUCLEOTIDE SEQUENCE [LARGE SCALE GENOMIC DNA]</scope>
    <source>
        <strain evidence="2 3">PX506</strain>
        <tissue evidence="2">Whole organism</tissue>
    </source>
</reference>
<dbReference type="EMBL" id="WUAV01000006">
    <property type="protein sequence ID" value="KAF1747181.1"/>
    <property type="molecule type" value="Genomic_DNA"/>
</dbReference>
<dbReference type="KEGG" id="crq:GCK72_023642"/>
<keyword evidence="1" id="KW-0472">Membrane</keyword>
<feature type="transmembrane region" description="Helical" evidence="1">
    <location>
        <begin position="39"/>
        <end position="61"/>
    </location>
</feature>
<evidence type="ECO:0000313" key="2">
    <source>
        <dbReference type="EMBL" id="KAF1747181.1"/>
    </source>
</evidence>
<evidence type="ECO:0000313" key="3">
    <source>
        <dbReference type="Proteomes" id="UP000483820"/>
    </source>
</evidence>
<sequence>MRRKSFSETWIFDVFVTGFKGSADGLALKYNNLYVRSPIFVLNHLVYLIIFLFTVVAYLLLYVPTRFVVALLPVFWFLQFVSSLPQYDGFLPSGETLLEAFGSRQVAFVLLEKV</sequence>
<name>A0A6A5FXR2_CAERE</name>
<dbReference type="AlphaFoldDB" id="A0A6A5FXR2"/>